<name>A0A1Y2I428_9FUNG</name>
<evidence type="ECO:0000313" key="3">
    <source>
        <dbReference type="Proteomes" id="UP000193411"/>
    </source>
</evidence>
<sequence>MALNIIVLNRKGQRTVLNVVQQPIRTDRRPSPMLCCADPRLAPSRSPPSGLSSLNNSTQSTQSILPKMMPGSAPAPPRDLTFAQKIQYHLLAPENIPGNISIVIASTVFAGSIYAFNTWGKWLAV</sequence>
<dbReference type="OrthoDB" id="5514856at2759"/>
<feature type="region of interest" description="Disordered" evidence="1">
    <location>
        <begin position="39"/>
        <end position="76"/>
    </location>
</feature>
<dbReference type="AlphaFoldDB" id="A0A1Y2I428"/>
<comment type="caution">
    <text evidence="2">The sequence shown here is derived from an EMBL/GenBank/DDBJ whole genome shotgun (WGS) entry which is preliminary data.</text>
</comment>
<evidence type="ECO:0000256" key="1">
    <source>
        <dbReference type="SAM" id="MobiDB-lite"/>
    </source>
</evidence>
<dbReference type="Proteomes" id="UP000193411">
    <property type="component" value="Unassembled WGS sequence"/>
</dbReference>
<reference evidence="2 3" key="1">
    <citation type="submission" date="2016-07" db="EMBL/GenBank/DDBJ databases">
        <title>Pervasive Adenine N6-methylation of Active Genes in Fungi.</title>
        <authorList>
            <consortium name="DOE Joint Genome Institute"/>
            <person name="Mondo S.J."/>
            <person name="Dannebaum R.O."/>
            <person name="Kuo R.C."/>
            <person name="Labutti K."/>
            <person name="Haridas S."/>
            <person name="Kuo A."/>
            <person name="Salamov A."/>
            <person name="Ahrendt S.R."/>
            <person name="Lipzen A."/>
            <person name="Sullivan W."/>
            <person name="Andreopoulos W.B."/>
            <person name="Clum A."/>
            <person name="Lindquist E."/>
            <person name="Daum C."/>
            <person name="Ramamoorthy G.K."/>
            <person name="Gryganskyi A."/>
            <person name="Culley D."/>
            <person name="Magnuson J.K."/>
            <person name="James T.Y."/>
            <person name="O'Malley M.A."/>
            <person name="Stajich J.E."/>
            <person name="Spatafora J.W."/>
            <person name="Visel A."/>
            <person name="Grigoriev I.V."/>
        </authorList>
    </citation>
    <scope>NUCLEOTIDE SEQUENCE [LARGE SCALE GENOMIC DNA]</scope>
    <source>
        <strain evidence="2 3">PL171</strain>
    </source>
</reference>
<protein>
    <submittedName>
        <fullName evidence="2">Uncharacterized protein</fullName>
    </submittedName>
</protein>
<organism evidence="2 3">
    <name type="scientific">Catenaria anguillulae PL171</name>
    <dbReference type="NCBI Taxonomy" id="765915"/>
    <lineage>
        <taxon>Eukaryota</taxon>
        <taxon>Fungi</taxon>
        <taxon>Fungi incertae sedis</taxon>
        <taxon>Blastocladiomycota</taxon>
        <taxon>Blastocladiomycetes</taxon>
        <taxon>Blastocladiales</taxon>
        <taxon>Catenariaceae</taxon>
        <taxon>Catenaria</taxon>
    </lineage>
</organism>
<gene>
    <name evidence="2" type="ORF">BCR44DRAFT_1010767</name>
</gene>
<evidence type="ECO:0000313" key="2">
    <source>
        <dbReference type="EMBL" id="ORZ41625.1"/>
    </source>
</evidence>
<accession>A0A1Y2I428</accession>
<proteinExistence type="predicted"/>
<dbReference type="EMBL" id="MCFL01000001">
    <property type="protein sequence ID" value="ORZ41625.1"/>
    <property type="molecule type" value="Genomic_DNA"/>
</dbReference>
<feature type="compositionally biased region" description="Low complexity" evidence="1">
    <location>
        <begin position="39"/>
        <end position="63"/>
    </location>
</feature>
<keyword evidence="3" id="KW-1185">Reference proteome</keyword>